<dbReference type="InterPro" id="IPR045339">
    <property type="entry name" value="DUF6534"/>
</dbReference>
<sequence>MLIGVLLNTTLYGLFIYYKRYKRDRNWFRYLALFLLIVETVDVVLDINLIYEPLVSRWGTELCALRSAASPDIQPGNPTALVAISTPIQLFVAWRIKILTQSYVFPALITLLALISFGGGLLVTIQVSLHPDYADFAHFRPFVITWLAASAVCDLVLSAALIYTLRSRKGGARTTDQHLDRIIRLTVQTGSISTVAALLDLFFFLFSPVSHNFIWDFPLSKLYSNALLSTSGFFCPSSIANN</sequence>
<evidence type="ECO:0000256" key="1">
    <source>
        <dbReference type="SAM" id="Phobius"/>
    </source>
</evidence>
<dbReference type="Proteomes" id="UP001219525">
    <property type="component" value="Unassembled WGS sequence"/>
</dbReference>
<protein>
    <recommendedName>
        <fullName evidence="2">DUF6534 domain-containing protein</fullName>
    </recommendedName>
</protein>
<dbReference type="Pfam" id="PF20152">
    <property type="entry name" value="DUF6534"/>
    <property type="match status" value="1"/>
</dbReference>
<dbReference type="EMBL" id="JARJCW010000001">
    <property type="protein sequence ID" value="KAJ7230023.1"/>
    <property type="molecule type" value="Genomic_DNA"/>
</dbReference>
<feature type="transmembrane region" description="Helical" evidence="1">
    <location>
        <begin position="103"/>
        <end position="123"/>
    </location>
</feature>
<name>A0AAD6YUH7_9AGAR</name>
<dbReference type="PANTHER" id="PTHR40465:SF1">
    <property type="entry name" value="DUF6534 DOMAIN-CONTAINING PROTEIN"/>
    <property type="match status" value="1"/>
</dbReference>
<evidence type="ECO:0000313" key="3">
    <source>
        <dbReference type="EMBL" id="KAJ7230023.1"/>
    </source>
</evidence>
<accession>A0AAD6YUH7</accession>
<reference evidence="3" key="1">
    <citation type="submission" date="2023-03" db="EMBL/GenBank/DDBJ databases">
        <title>Massive genome expansion in bonnet fungi (Mycena s.s.) driven by repeated elements and novel gene families across ecological guilds.</title>
        <authorList>
            <consortium name="Lawrence Berkeley National Laboratory"/>
            <person name="Harder C.B."/>
            <person name="Miyauchi S."/>
            <person name="Viragh M."/>
            <person name="Kuo A."/>
            <person name="Thoen E."/>
            <person name="Andreopoulos B."/>
            <person name="Lu D."/>
            <person name="Skrede I."/>
            <person name="Drula E."/>
            <person name="Henrissat B."/>
            <person name="Morin E."/>
            <person name="Kohler A."/>
            <person name="Barry K."/>
            <person name="LaButti K."/>
            <person name="Morin E."/>
            <person name="Salamov A."/>
            <person name="Lipzen A."/>
            <person name="Mereny Z."/>
            <person name="Hegedus B."/>
            <person name="Baldrian P."/>
            <person name="Stursova M."/>
            <person name="Weitz H."/>
            <person name="Taylor A."/>
            <person name="Grigoriev I.V."/>
            <person name="Nagy L.G."/>
            <person name="Martin F."/>
            <person name="Kauserud H."/>
        </authorList>
    </citation>
    <scope>NUCLEOTIDE SEQUENCE</scope>
    <source>
        <strain evidence="3">9144</strain>
    </source>
</reference>
<comment type="caution">
    <text evidence="3">The sequence shown here is derived from an EMBL/GenBank/DDBJ whole genome shotgun (WGS) entry which is preliminary data.</text>
</comment>
<keyword evidence="4" id="KW-1185">Reference proteome</keyword>
<evidence type="ECO:0000313" key="4">
    <source>
        <dbReference type="Proteomes" id="UP001219525"/>
    </source>
</evidence>
<keyword evidence="1" id="KW-0812">Transmembrane</keyword>
<gene>
    <name evidence="3" type="ORF">GGX14DRAFT_581925</name>
</gene>
<evidence type="ECO:0000259" key="2">
    <source>
        <dbReference type="Pfam" id="PF20152"/>
    </source>
</evidence>
<dbReference type="AlphaFoldDB" id="A0AAD6YUH7"/>
<organism evidence="3 4">
    <name type="scientific">Mycena pura</name>
    <dbReference type="NCBI Taxonomy" id="153505"/>
    <lineage>
        <taxon>Eukaryota</taxon>
        <taxon>Fungi</taxon>
        <taxon>Dikarya</taxon>
        <taxon>Basidiomycota</taxon>
        <taxon>Agaricomycotina</taxon>
        <taxon>Agaricomycetes</taxon>
        <taxon>Agaricomycetidae</taxon>
        <taxon>Agaricales</taxon>
        <taxon>Marasmiineae</taxon>
        <taxon>Mycenaceae</taxon>
        <taxon>Mycena</taxon>
    </lineage>
</organism>
<feature type="transmembrane region" description="Helical" evidence="1">
    <location>
        <begin position="185"/>
        <end position="206"/>
    </location>
</feature>
<feature type="transmembrane region" description="Helical" evidence="1">
    <location>
        <begin position="143"/>
        <end position="165"/>
    </location>
</feature>
<keyword evidence="1" id="KW-0472">Membrane</keyword>
<keyword evidence="1" id="KW-1133">Transmembrane helix</keyword>
<feature type="transmembrane region" description="Helical" evidence="1">
    <location>
        <begin position="79"/>
        <end position="96"/>
    </location>
</feature>
<proteinExistence type="predicted"/>
<feature type="domain" description="DUF6534" evidence="2">
    <location>
        <begin position="150"/>
        <end position="230"/>
    </location>
</feature>
<feature type="transmembrane region" description="Helical" evidence="1">
    <location>
        <begin position="27"/>
        <end position="51"/>
    </location>
</feature>
<dbReference type="PANTHER" id="PTHR40465">
    <property type="entry name" value="CHROMOSOME 1, WHOLE GENOME SHOTGUN SEQUENCE"/>
    <property type="match status" value="1"/>
</dbReference>